<dbReference type="Proteomes" id="UP000676325">
    <property type="component" value="Unassembled WGS sequence"/>
</dbReference>
<protein>
    <recommendedName>
        <fullName evidence="3">SIS domain-containing protein</fullName>
    </recommendedName>
</protein>
<sequence length="197" mass="21242">MDRSEARVLRELLELGRGRAWLEEADDFAAALRAAPRRPGGLLLVGAERAEPWHMAAHLSDEARIAGLGQLSPTLIQRTPRPDAPPHLAAGLDRISAAGRSEAVLIVAEDDPDSLVLERVDDARRQGARILTLGQDVPLSAGLAHESLGVPDNPEAPSFDGAQHLVSTAAVELRPGGLLVRLRRWIEAANGPRVERW</sequence>
<evidence type="ECO:0000313" key="2">
    <source>
        <dbReference type="Proteomes" id="UP000676325"/>
    </source>
</evidence>
<reference evidence="1" key="1">
    <citation type="submission" date="2021-04" db="EMBL/GenBank/DDBJ databases">
        <title>Genome based classification of Actinospica acidithermotolerans sp. nov., an actinobacterium isolated from an Indonesian hot spring.</title>
        <authorList>
            <person name="Kusuma A.B."/>
            <person name="Putra K.E."/>
            <person name="Nafisah S."/>
            <person name="Loh J."/>
            <person name="Nouioui I."/>
            <person name="Goodfellow M."/>
        </authorList>
    </citation>
    <scope>NUCLEOTIDE SEQUENCE</scope>
    <source>
        <strain evidence="1">MGRD01-02</strain>
    </source>
</reference>
<dbReference type="RefSeq" id="WP_212520507.1">
    <property type="nucleotide sequence ID" value="NZ_JAGSOH010000083.1"/>
</dbReference>
<keyword evidence="2" id="KW-1185">Reference proteome</keyword>
<evidence type="ECO:0000313" key="1">
    <source>
        <dbReference type="EMBL" id="MBR7829373.1"/>
    </source>
</evidence>
<proteinExistence type="predicted"/>
<comment type="caution">
    <text evidence="1">The sequence shown here is derived from an EMBL/GenBank/DDBJ whole genome shotgun (WGS) entry which is preliminary data.</text>
</comment>
<accession>A0A941EES9</accession>
<dbReference type="AlphaFoldDB" id="A0A941EES9"/>
<organism evidence="1 2">
    <name type="scientific">Actinospica acidithermotolerans</name>
    <dbReference type="NCBI Taxonomy" id="2828514"/>
    <lineage>
        <taxon>Bacteria</taxon>
        <taxon>Bacillati</taxon>
        <taxon>Actinomycetota</taxon>
        <taxon>Actinomycetes</taxon>
        <taxon>Catenulisporales</taxon>
        <taxon>Actinospicaceae</taxon>
        <taxon>Actinospica</taxon>
    </lineage>
</organism>
<gene>
    <name evidence="1" type="ORF">KDK95_23910</name>
</gene>
<name>A0A941EES9_9ACTN</name>
<evidence type="ECO:0008006" key="3">
    <source>
        <dbReference type="Google" id="ProtNLM"/>
    </source>
</evidence>
<dbReference type="EMBL" id="JAGSOH010000083">
    <property type="protein sequence ID" value="MBR7829373.1"/>
    <property type="molecule type" value="Genomic_DNA"/>
</dbReference>